<dbReference type="EMBL" id="BK015408">
    <property type="protein sequence ID" value="DAE05356.1"/>
    <property type="molecule type" value="Genomic_DNA"/>
</dbReference>
<protein>
    <submittedName>
        <fullName evidence="1">Uncharacterized protein</fullName>
    </submittedName>
</protein>
<accession>A0A8S5PGL4</accession>
<sequence length="54" mass="6484">MKIIKYISKKEIEKLLSEGVIRNTRRGYVDRRGEHIGYYKTCGGKRYIEDKYVK</sequence>
<name>A0A8S5PGL4_9CAUD</name>
<evidence type="ECO:0000313" key="1">
    <source>
        <dbReference type="EMBL" id="DAE05356.1"/>
    </source>
</evidence>
<organism evidence="1">
    <name type="scientific">Siphoviridae sp. ctnOB2</name>
    <dbReference type="NCBI Taxonomy" id="2825661"/>
    <lineage>
        <taxon>Viruses</taxon>
        <taxon>Duplodnaviria</taxon>
        <taxon>Heunggongvirae</taxon>
        <taxon>Uroviricota</taxon>
        <taxon>Caudoviricetes</taxon>
    </lineage>
</organism>
<proteinExistence type="predicted"/>
<reference evidence="1" key="1">
    <citation type="journal article" date="2021" name="Proc. Natl. Acad. Sci. U.S.A.">
        <title>A Catalog of Tens of Thousands of Viruses from Human Metagenomes Reveals Hidden Associations with Chronic Diseases.</title>
        <authorList>
            <person name="Tisza M.J."/>
            <person name="Buck C.B."/>
        </authorList>
    </citation>
    <scope>NUCLEOTIDE SEQUENCE</scope>
    <source>
        <strain evidence="1">CtnOB2</strain>
    </source>
</reference>